<comment type="catalytic activity">
    <reaction evidence="3 4">
        <text>[thioredoxin]-disulfide + L-methionine + H2O = L-methionine (S)-S-oxide + [thioredoxin]-dithiol</text>
        <dbReference type="Rhea" id="RHEA:19993"/>
        <dbReference type="Rhea" id="RHEA-COMP:10698"/>
        <dbReference type="Rhea" id="RHEA-COMP:10700"/>
        <dbReference type="ChEBI" id="CHEBI:15377"/>
        <dbReference type="ChEBI" id="CHEBI:29950"/>
        <dbReference type="ChEBI" id="CHEBI:50058"/>
        <dbReference type="ChEBI" id="CHEBI:57844"/>
        <dbReference type="ChEBI" id="CHEBI:58772"/>
        <dbReference type="EC" id="1.8.4.11"/>
    </reaction>
</comment>
<dbReference type="Proteomes" id="UP000237351">
    <property type="component" value="Chromosome"/>
</dbReference>
<dbReference type="PANTHER" id="PTHR43774">
    <property type="entry name" value="PEPTIDE METHIONINE SULFOXIDE REDUCTASE"/>
    <property type="match status" value="1"/>
</dbReference>
<keyword evidence="1 4" id="KW-0560">Oxidoreductase</keyword>
<name>A0A1W6N4T4_9PROT</name>
<comment type="similarity">
    <text evidence="4">Belongs to the MsrA Met sulfoxide reductase family.</text>
</comment>
<gene>
    <name evidence="4" type="primary">msrA</name>
    <name evidence="6" type="ORF">GQ61_05490</name>
</gene>
<dbReference type="Pfam" id="PF01625">
    <property type="entry name" value="PMSR"/>
    <property type="match status" value="1"/>
</dbReference>
<dbReference type="InterPro" id="IPR002569">
    <property type="entry name" value="Met_Sox_Rdtase_MsrA_dom"/>
</dbReference>
<evidence type="ECO:0000259" key="5">
    <source>
        <dbReference type="Pfam" id="PF01625"/>
    </source>
</evidence>
<dbReference type="STRING" id="1414854.GQ61_05490"/>
<comment type="catalytic activity">
    <reaction evidence="2 4">
        <text>L-methionyl-[protein] + [thioredoxin]-disulfide + H2O = L-methionyl-(S)-S-oxide-[protein] + [thioredoxin]-dithiol</text>
        <dbReference type="Rhea" id="RHEA:14217"/>
        <dbReference type="Rhea" id="RHEA-COMP:10698"/>
        <dbReference type="Rhea" id="RHEA-COMP:10700"/>
        <dbReference type="Rhea" id="RHEA-COMP:12313"/>
        <dbReference type="Rhea" id="RHEA-COMP:12315"/>
        <dbReference type="ChEBI" id="CHEBI:15377"/>
        <dbReference type="ChEBI" id="CHEBI:16044"/>
        <dbReference type="ChEBI" id="CHEBI:29950"/>
        <dbReference type="ChEBI" id="CHEBI:44120"/>
        <dbReference type="ChEBI" id="CHEBI:50058"/>
        <dbReference type="EC" id="1.8.4.11"/>
    </reaction>
</comment>
<evidence type="ECO:0000256" key="3">
    <source>
        <dbReference type="ARBA" id="ARBA00048782"/>
    </source>
</evidence>
<dbReference type="RefSeq" id="WP_085784328.1">
    <property type="nucleotide sequence ID" value="NZ_CP008743.1"/>
</dbReference>
<dbReference type="InterPro" id="IPR036509">
    <property type="entry name" value="Met_Sox_Rdtase_MsrA_sf"/>
</dbReference>
<comment type="function">
    <text evidence="4">Has an important function as a repair enzyme for proteins that have been inactivated by oxidation. Catalyzes the reversible oxidation-reduction of methionine sulfoxide in proteins to methionine.</text>
</comment>
<feature type="domain" description="Peptide methionine sulphoxide reductase MsrA" evidence="5">
    <location>
        <begin position="14"/>
        <end position="164"/>
    </location>
</feature>
<keyword evidence="7" id="KW-1185">Reference proteome</keyword>
<dbReference type="GO" id="GO:0033744">
    <property type="term" value="F:L-methionine:thioredoxin-disulfide S-oxidoreductase activity"/>
    <property type="evidence" value="ECO:0007669"/>
    <property type="project" value="RHEA"/>
</dbReference>
<evidence type="ECO:0000256" key="4">
    <source>
        <dbReference type="HAMAP-Rule" id="MF_01401"/>
    </source>
</evidence>
<dbReference type="EC" id="1.8.4.11" evidence="4"/>
<protein>
    <recommendedName>
        <fullName evidence="4">Peptide methionine sulfoxide reductase MsrA</fullName>
        <shortName evidence="4">Protein-methionine-S-oxide reductase</shortName>
        <ecNumber evidence="4">1.8.4.11</ecNumber>
    </recommendedName>
    <alternativeName>
        <fullName evidence="4">Peptide-methionine (S)-S-oxide reductase</fullName>
        <shortName evidence="4">Peptide Met(O) reductase</shortName>
    </alternativeName>
</protein>
<dbReference type="SUPFAM" id="SSF55068">
    <property type="entry name" value="Peptide methionine sulfoxide reductase"/>
    <property type="match status" value="1"/>
</dbReference>
<dbReference type="KEGG" id="naf:GQ61_05490"/>
<dbReference type="Gene3D" id="3.30.1060.10">
    <property type="entry name" value="Peptide methionine sulphoxide reductase MsrA"/>
    <property type="match status" value="1"/>
</dbReference>
<dbReference type="AlphaFoldDB" id="A0A1W6N4T4"/>
<sequence>MTPEEIKRNHYEVATLAGGCFWCMQPVFDEIKGVIETLVGYTGGHTKNPTYEEVCAGTTGHTEALQVVFDPKVITYIQILNIFWQNIDPLDNGGQFCDRGEHYRAEIFYHAPQQQKIAEDSKQSLEKSGKLVGAITTKITEASPFYLAENYHQRYHEKNPIRYSFYRFRCGRDQRLKQLGLNSHPSE</sequence>
<organism evidence="6 7">
    <name type="scientific">Candidatus Nucleicultrix amoebiphila FS5</name>
    <dbReference type="NCBI Taxonomy" id="1414854"/>
    <lineage>
        <taxon>Bacteria</taxon>
        <taxon>Pseudomonadati</taxon>
        <taxon>Pseudomonadota</taxon>
        <taxon>Alphaproteobacteria</taxon>
        <taxon>Holosporales</taxon>
        <taxon>Candidatus Nucleicultricaceae</taxon>
        <taxon>Candidatus Nucleicultrix</taxon>
    </lineage>
</organism>
<dbReference type="PANTHER" id="PTHR43774:SF1">
    <property type="entry name" value="PEPTIDE METHIONINE SULFOXIDE REDUCTASE MSRA 2"/>
    <property type="match status" value="1"/>
</dbReference>
<dbReference type="HAMAP" id="MF_01401">
    <property type="entry name" value="MsrA"/>
    <property type="match status" value="1"/>
</dbReference>
<evidence type="ECO:0000313" key="7">
    <source>
        <dbReference type="Proteomes" id="UP000237351"/>
    </source>
</evidence>
<dbReference type="GO" id="GO:0008113">
    <property type="term" value="F:peptide-methionine (S)-S-oxide reductase activity"/>
    <property type="evidence" value="ECO:0007669"/>
    <property type="project" value="UniProtKB-UniRule"/>
</dbReference>
<proteinExistence type="inferred from homology"/>
<accession>A0A1W6N4T4</accession>
<feature type="active site" evidence="4">
    <location>
        <position position="20"/>
    </location>
</feature>
<dbReference type="OrthoDB" id="4174719at2"/>
<evidence type="ECO:0000256" key="2">
    <source>
        <dbReference type="ARBA" id="ARBA00047806"/>
    </source>
</evidence>
<evidence type="ECO:0000313" key="6">
    <source>
        <dbReference type="EMBL" id="ARN84832.1"/>
    </source>
</evidence>
<evidence type="ECO:0000256" key="1">
    <source>
        <dbReference type="ARBA" id="ARBA00023002"/>
    </source>
</evidence>
<dbReference type="EMBL" id="CP008743">
    <property type="protein sequence ID" value="ARN84832.1"/>
    <property type="molecule type" value="Genomic_DNA"/>
</dbReference>
<reference evidence="6 7" key="1">
    <citation type="submission" date="2014-06" db="EMBL/GenBank/DDBJ databases">
        <title>The genome of the endonuclear symbiont Nucleicultrix amoebiphila.</title>
        <authorList>
            <person name="Schulz F."/>
            <person name="Horn M."/>
        </authorList>
    </citation>
    <scope>NUCLEOTIDE SEQUENCE [LARGE SCALE GENOMIC DNA]</scope>
    <source>
        <strain evidence="6 7">FS5</strain>
    </source>
</reference>
<dbReference type="NCBIfam" id="TIGR00401">
    <property type="entry name" value="msrA"/>
    <property type="match status" value="1"/>
</dbReference>